<organism evidence="3 4">
    <name type="scientific">Cladobotryum mycophilum</name>
    <dbReference type="NCBI Taxonomy" id="491253"/>
    <lineage>
        <taxon>Eukaryota</taxon>
        <taxon>Fungi</taxon>
        <taxon>Dikarya</taxon>
        <taxon>Ascomycota</taxon>
        <taxon>Pezizomycotina</taxon>
        <taxon>Sordariomycetes</taxon>
        <taxon>Hypocreomycetidae</taxon>
        <taxon>Hypocreales</taxon>
        <taxon>Hypocreaceae</taxon>
        <taxon>Cladobotryum</taxon>
    </lineage>
</organism>
<evidence type="ECO:0000313" key="3">
    <source>
        <dbReference type="EMBL" id="KAK5993850.1"/>
    </source>
</evidence>
<feature type="compositionally biased region" description="Polar residues" evidence="1">
    <location>
        <begin position="25"/>
        <end position="34"/>
    </location>
</feature>
<comment type="caution">
    <text evidence="3">The sequence shown here is derived from an EMBL/GenBank/DDBJ whole genome shotgun (WGS) entry which is preliminary data.</text>
</comment>
<dbReference type="Proteomes" id="UP001338125">
    <property type="component" value="Unassembled WGS sequence"/>
</dbReference>
<feature type="transmembrane region" description="Helical" evidence="2">
    <location>
        <begin position="63"/>
        <end position="80"/>
    </location>
</feature>
<keyword evidence="2" id="KW-0812">Transmembrane</keyword>
<evidence type="ECO:0000313" key="4">
    <source>
        <dbReference type="Proteomes" id="UP001338125"/>
    </source>
</evidence>
<evidence type="ECO:0000256" key="2">
    <source>
        <dbReference type="SAM" id="Phobius"/>
    </source>
</evidence>
<keyword evidence="2" id="KW-0472">Membrane</keyword>
<keyword evidence="4" id="KW-1185">Reference proteome</keyword>
<name>A0ABR0SNW7_9HYPO</name>
<feature type="region of interest" description="Disordered" evidence="1">
    <location>
        <begin position="1"/>
        <end position="59"/>
    </location>
</feature>
<sequence length="112" mass="12260">MPFPRASSGMLRTLIRPARTAAPLRSTQIRTQTIGGKESLGGPGGQQPPPRNPGGPEALQRNWMYIGGAFLTLAIGYSWITRHPDEARQARDKSLSEMSGRTKTEMAGFRHD</sequence>
<dbReference type="EMBL" id="JAVFKD010000012">
    <property type="protein sequence ID" value="KAK5993850.1"/>
    <property type="molecule type" value="Genomic_DNA"/>
</dbReference>
<keyword evidence="2" id="KW-1133">Transmembrane helix</keyword>
<proteinExistence type="predicted"/>
<protein>
    <submittedName>
        <fullName evidence="3">Uncharacterized protein</fullName>
    </submittedName>
</protein>
<evidence type="ECO:0000256" key="1">
    <source>
        <dbReference type="SAM" id="MobiDB-lite"/>
    </source>
</evidence>
<gene>
    <name evidence="3" type="ORF">PT974_07287</name>
</gene>
<reference evidence="3 4" key="1">
    <citation type="submission" date="2024-01" db="EMBL/GenBank/DDBJ databases">
        <title>Complete genome of Cladobotryum mycophilum ATHUM6906.</title>
        <authorList>
            <person name="Christinaki A.C."/>
            <person name="Myridakis A.I."/>
            <person name="Kouvelis V.N."/>
        </authorList>
    </citation>
    <scope>NUCLEOTIDE SEQUENCE [LARGE SCALE GENOMIC DNA]</scope>
    <source>
        <strain evidence="3 4">ATHUM6906</strain>
    </source>
</reference>
<accession>A0ABR0SNW7</accession>
<feature type="region of interest" description="Disordered" evidence="1">
    <location>
        <begin position="85"/>
        <end position="112"/>
    </location>
</feature>